<accession>A0A934SNT8</accession>
<dbReference type="InterPro" id="IPR000667">
    <property type="entry name" value="Peptidase_S13"/>
</dbReference>
<dbReference type="Gene3D" id="3.40.710.10">
    <property type="entry name" value="DD-peptidase/beta-lactamase superfamily"/>
    <property type="match status" value="2"/>
</dbReference>
<keyword evidence="5" id="KW-0121">Carboxypeptidase</keyword>
<feature type="compositionally biased region" description="Low complexity" evidence="3">
    <location>
        <begin position="70"/>
        <end position="79"/>
    </location>
</feature>
<feature type="region of interest" description="Disordered" evidence="3">
    <location>
        <begin position="70"/>
        <end position="98"/>
    </location>
</feature>
<evidence type="ECO:0000313" key="6">
    <source>
        <dbReference type="Proteomes" id="UP000636458"/>
    </source>
</evidence>
<organism evidence="5 6">
    <name type="scientific">Lacisediminihabitans changchengi</name>
    <dbReference type="NCBI Taxonomy" id="2787634"/>
    <lineage>
        <taxon>Bacteria</taxon>
        <taxon>Bacillati</taxon>
        <taxon>Actinomycetota</taxon>
        <taxon>Actinomycetes</taxon>
        <taxon>Micrococcales</taxon>
        <taxon>Microbacteriaceae</taxon>
        <taxon>Lacisediminihabitans</taxon>
    </lineage>
</organism>
<sequence length="504" mass="50410">MTEPTDSVEPGHESPERETQQPTRLAGVVASVRRHPRALLYSGLALVFVLLGTGAVFAGAAVGASGSASSATRVADVVPSPTPTVTTPPPRPTPDPVPPATALRTCSVSGAAANRALGTFSGTVINTATGEVLFDRGGTTGVAPASVLKTLTAATGLSVLGADYRFSTTVYQGSAPGIVVLVGGGDATLSALPPGQESVYRGAPKISTLADQVKAAWASSHGADDPITSVIADANLWNPADAWDPTWPANERTLGFQPLVTALMVDGDRANPAAQNSPRSTDPIVHAGAVFAEALGLPSSAVTKAGSAVTDRGAQLGQVQSQPLSALIGKMLPDSDNTLAEMVARVSSTASGSDGSAASLTGVYQATLAKAYGLSATGLVVKDGSGESNQDAIPPTMEANFMVQVGAGAKGLKVIYDSLPVSGQTGTLKTRFTGANAAARGAVNAKTGSIATAYALAGIIHAKDGTALAFAFFAEGRLSGASAMAGLDTVTTAVFGCGNNLSNN</sequence>
<evidence type="ECO:0000313" key="5">
    <source>
        <dbReference type="EMBL" id="MBK4348835.1"/>
    </source>
</evidence>
<keyword evidence="4" id="KW-1133">Transmembrane helix</keyword>
<keyword evidence="2" id="KW-0378">Hydrolase</keyword>
<dbReference type="Proteomes" id="UP000636458">
    <property type="component" value="Unassembled WGS sequence"/>
</dbReference>
<dbReference type="PANTHER" id="PTHR30023:SF0">
    <property type="entry name" value="PENICILLIN-SENSITIVE CARBOXYPEPTIDASE A"/>
    <property type="match status" value="1"/>
</dbReference>
<reference evidence="5" key="1">
    <citation type="submission" date="2021-01" db="EMBL/GenBank/DDBJ databases">
        <title>Lacisediminihabitans sp. nov. strain G11-30, isolated from Antarctic Soil.</title>
        <authorList>
            <person name="Li J."/>
        </authorList>
    </citation>
    <scope>NUCLEOTIDE SEQUENCE</scope>
    <source>
        <strain evidence="5">G11-30</strain>
    </source>
</reference>
<evidence type="ECO:0000256" key="2">
    <source>
        <dbReference type="ARBA" id="ARBA00022801"/>
    </source>
</evidence>
<proteinExistence type="inferred from homology"/>
<feature type="transmembrane region" description="Helical" evidence="4">
    <location>
        <begin position="39"/>
        <end position="64"/>
    </location>
</feature>
<dbReference type="EMBL" id="JAEPES010000005">
    <property type="protein sequence ID" value="MBK4348835.1"/>
    <property type="molecule type" value="Genomic_DNA"/>
</dbReference>
<evidence type="ECO:0000256" key="3">
    <source>
        <dbReference type="SAM" id="MobiDB-lite"/>
    </source>
</evidence>
<dbReference type="GO" id="GO:0000270">
    <property type="term" value="P:peptidoglycan metabolic process"/>
    <property type="evidence" value="ECO:0007669"/>
    <property type="project" value="TreeGrafter"/>
</dbReference>
<feature type="compositionally biased region" description="Pro residues" evidence="3">
    <location>
        <begin position="80"/>
        <end position="98"/>
    </location>
</feature>
<dbReference type="PRINTS" id="PR00922">
    <property type="entry name" value="DADACBPTASE3"/>
</dbReference>
<name>A0A934SNT8_9MICO</name>
<keyword evidence="6" id="KW-1185">Reference proteome</keyword>
<dbReference type="SUPFAM" id="SSF56601">
    <property type="entry name" value="beta-lactamase/transpeptidase-like"/>
    <property type="match status" value="1"/>
</dbReference>
<comment type="caution">
    <text evidence="5">The sequence shown here is derived from an EMBL/GenBank/DDBJ whole genome shotgun (WGS) entry which is preliminary data.</text>
</comment>
<keyword evidence="4" id="KW-0472">Membrane</keyword>
<dbReference type="RefSeq" id="WP_200557073.1">
    <property type="nucleotide sequence ID" value="NZ_JAEPES010000005.1"/>
</dbReference>
<evidence type="ECO:0000256" key="1">
    <source>
        <dbReference type="ARBA" id="ARBA00006096"/>
    </source>
</evidence>
<comment type="similarity">
    <text evidence="1">Belongs to the peptidase S13 family.</text>
</comment>
<dbReference type="Pfam" id="PF02113">
    <property type="entry name" value="Peptidase_S13"/>
    <property type="match status" value="2"/>
</dbReference>
<protein>
    <submittedName>
        <fullName evidence="5">D-alanyl-D-alanine carboxypeptidase</fullName>
    </submittedName>
</protein>
<gene>
    <name evidence="5" type="ORF">IV501_14445</name>
</gene>
<dbReference type="PANTHER" id="PTHR30023">
    <property type="entry name" value="D-ALANYL-D-ALANINE CARBOXYPEPTIDASE"/>
    <property type="match status" value="1"/>
</dbReference>
<feature type="region of interest" description="Disordered" evidence="3">
    <location>
        <begin position="1"/>
        <end position="26"/>
    </location>
</feature>
<evidence type="ECO:0000256" key="4">
    <source>
        <dbReference type="SAM" id="Phobius"/>
    </source>
</evidence>
<dbReference type="AlphaFoldDB" id="A0A934SNT8"/>
<dbReference type="GO" id="GO:0006508">
    <property type="term" value="P:proteolysis"/>
    <property type="evidence" value="ECO:0007669"/>
    <property type="project" value="InterPro"/>
</dbReference>
<feature type="compositionally biased region" description="Basic and acidic residues" evidence="3">
    <location>
        <begin position="9"/>
        <end position="19"/>
    </location>
</feature>
<keyword evidence="5" id="KW-0645">Protease</keyword>
<dbReference type="GO" id="GO:0004185">
    <property type="term" value="F:serine-type carboxypeptidase activity"/>
    <property type="evidence" value="ECO:0007669"/>
    <property type="project" value="InterPro"/>
</dbReference>
<dbReference type="InterPro" id="IPR012338">
    <property type="entry name" value="Beta-lactam/transpept-like"/>
</dbReference>
<keyword evidence="4" id="KW-0812">Transmembrane</keyword>